<dbReference type="InterPro" id="IPR000836">
    <property type="entry name" value="PRTase_dom"/>
</dbReference>
<dbReference type="InterPro" id="IPR051910">
    <property type="entry name" value="ComF/GntX_DNA_util-trans"/>
</dbReference>
<evidence type="ECO:0000259" key="2">
    <source>
        <dbReference type="Pfam" id="PF00156"/>
    </source>
</evidence>
<protein>
    <submittedName>
        <fullName evidence="3">ComF family protein</fullName>
    </submittedName>
</protein>
<evidence type="ECO:0000313" key="3">
    <source>
        <dbReference type="EMBL" id="MVT07254.1"/>
    </source>
</evidence>
<sequence>MINLLSSLLHLFYPHTCEGCGTDLSNTEEILCLSCMRQLPVTGFQHHTNNPVARIFYGRAKVLQAMAAYYYVRSTLLQRLIYQFKYHRREDIALFLGRQAGHLLLQSQWIHEITGIVPVPMTAARERQRGYNQAAVLANGIAAVTGKPVINNILARTDQRTSQTTKNRLLRWQNVTASFMLKASTLPSGQHVLLVDDVITTGATTETCCRLLYDAGASVSVCSLAYAHH</sequence>
<gene>
    <name evidence="3" type="ORF">GO493_03205</name>
</gene>
<reference evidence="3 4" key="1">
    <citation type="submission" date="2019-12" db="EMBL/GenBank/DDBJ databases">
        <title>Chitinophaga sp. strain ysch24 (GDMCC 1.1355), whole genome shotgun sequence.</title>
        <authorList>
            <person name="Zhang X."/>
        </authorList>
    </citation>
    <scope>NUCLEOTIDE SEQUENCE [LARGE SCALE GENOMIC DNA]</scope>
    <source>
        <strain evidence="4">ysch24</strain>
    </source>
</reference>
<feature type="domain" description="Phosphoribosyltransferase" evidence="2">
    <location>
        <begin position="147"/>
        <end position="227"/>
    </location>
</feature>
<name>A0A7K1TYR4_9BACT</name>
<dbReference type="CDD" id="cd06223">
    <property type="entry name" value="PRTases_typeI"/>
    <property type="match status" value="1"/>
</dbReference>
<evidence type="ECO:0000313" key="4">
    <source>
        <dbReference type="Proteomes" id="UP000461730"/>
    </source>
</evidence>
<accession>A0A7K1TYR4</accession>
<dbReference type="EMBL" id="WRXN01000001">
    <property type="protein sequence ID" value="MVT07254.1"/>
    <property type="molecule type" value="Genomic_DNA"/>
</dbReference>
<keyword evidence="4" id="KW-1185">Reference proteome</keyword>
<comment type="similarity">
    <text evidence="1">Belongs to the ComF/GntX family.</text>
</comment>
<organism evidence="3 4">
    <name type="scientific">Chitinophaga tropicalis</name>
    <dbReference type="NCBI Taxonomy" id="2683588"/>
    <lineage>
        <taxon>Bacteria</taxon>
        <taxon>Pseudomonadati</taxon>
        <taxon>Bacteroidota</taxon>
        <taxon>Chitinophagia</taxon>
        <taxon>Chitinophagales</taxon>
        <taxon>Chitinophagaceae</taxon>
        <taxon>Chitinophaga</taxon>
    </lineage>
</organism>
<proteinExistence type="inferred from homology"/>
<dbReference type="Pfam" id="PF00156">
    <property type="entry name" value="Pribosyltran"/>
    <property type="match status" value="1"/>
</dbReference>
<dbReference type="Proteomes" id="UP000461730">
    <property type="component" value="Unassembled WGS sequence"/>
</dbReference>
<comment type="caution">
    <text evidence="3">The sequence shown here is derived from an EMBL/GenBank/DDBJ whole genome shotgun (WGS) entry which is preliminary data.</text>
</comment>
<dbReference type="PANTHER" id="PTHR47505">
    <property type="entry name" value="DNA UTILIZATION PROTEIN YHGH"/>
    <property type="match status" value="1"/>
</dbReference>
<dbReference type="RefSeq" id="WP_157304660.1">
    <property type="nucleotide sequence ID" value="NZ_WRXN01000001.1"/>
</dbReference>
<dbReference type="PANTHER" id="PTHR47505:SF1">
    <property type="entry name" value="DNA UTILIZATION PROTEIN YHGH"/>
    <property type="match status" value="1"/>
</dbReference>
<dbReference type="AlphaFoldDB" id="A0A7K1TYR4"/>
<dbReference type="InterPro" id="IPR029057">
    <property type="entry name" value="PRTase-like"/>
</dbReference>
<dbReference type="Gene3D" id="3.40.50.2020">
    <property type="match status" value="1"/>
</dbReference>
<evidence type="ECO:0000256" key="1">
    <source>
        <dbReference type="ARBA" id="ARBA00008007"/>
    </source>
</evidence>
<dbReference type="SUPFAM" id="SSF53271">
    <property type="entry name" value="PRTase-like"/>
    <property type="match status" value="1"/>
</dbReference>